<evidence type="ECO:0000256" key="3">
    <source>
        <dbReference type="ARBA" id="ARBA00022722"/>
    </source>
</evidence>
<dbReference type="Pfam" id="PF09827">
    <property type="entry name" value="CRISPR_Cas2"/>
    <property type="match status" value="1"/>
</dbReference>
<dbReference type="GO" id="GO:0016787">
    <property type="term" value="F:hydrolase activity"/>
    <property type="evidence" value="ECO:0007669"/>
    <property type="project" value="UniProtKB-KW"/>
</dbReference>
<dbReference type="NCBIfam" id="TIGR01573">
    <property type="entry name" value="cas2"/>
    <property type="match status" value="1"/>
</dbReference>
<comment type="similarity">
    <text evidence="2 9">Belongs to the CRISPR-associated endoribonuclease Cas2 protein family.</text>
</comment>
<evidence type="ECO:0000256" key="6">
    <source>
        <dbReference type="ARBA" id="ARBA00022801"/>
    </source>
</evidence>
<dbReference type="RefSeq" id="WP_095326534.1">
    <property type="nucleotide sequence ID" value="NZ_NPCC01000011.1"/>
</dbReference>
<evidence type="ECO:0000256" key="9">
    <source>
        <dbReference type="HAMAP-Rule" id="MF_01471"/>
    </source>
</evidence>
<keyword evidence="7 9" id="KW-0460">Magnesium</keyword>
<dbReference type="SUPFAM" id="SSF143430">
    <property type="entry name" value="TTP0101/SSO1404-like"/>
    <property type="match status" value="1"/>
</dbReference>
<keyword evidence="5 9" id="KW-0255">Endonuclease</keyword>
<evidence type="ECO:0000313" key="10">
    <source>
        <dbReference type="EMBL" id="PAE89157.1"/>
    </source>
</evidence>
<evidence type="ECO:0000256" key="4">
    <source>
        <dbReference type="ARBA" id="ARBA00022723"/>
    </source>
</evidence>
<evidence type="ECO:0000256" key="2">
    <source>
        <dbReference type="ARBA" id="ARBA00009959"/>
    </source>
</evidence>
<sequence length="87" mass="10083">MFVIITYDVGQKRVGKVCKTLRKYLDWTQNSVFEGEITKGTLSKCMAELDTIIKKDSDSIYLYQVANPRNLKKMIHGHERNPSDLFL</sequence>
<protein>
    <recommendedName>
        <fullName evidence="9">CRISPR-associated endoribonuclease Cas2</fullName>
        <ecNumber evidence="9">3.1.-.-</ecNumber>
    </recommendedName>
</protein>
<keyword evidence="8 9" id="KW-0051">Antiviral defense</keyword>
<dbReference type="PANTHER" id="PTHR34405">
    <property type="entry name" value="CRISPR-ASSOCIATED ENDORIBONUCLEASE CAS2"/>
    <property type="match status" value="1"/>
</dbReference>
<accession>A0A268P098</accession>
<dbReference type="GO" id="GO:0051607">
    <property type="term" value="P:defense response to virus"/>
    <property type="evidence" value="ECO:0007669"/>
    <property type="project" value="UniProtKB-UniRule"/>
</dbReference>
<evidence type="ECO:0000313" key="11">
    <source>
        <dbReference type="Proteomes" id="UP000216207"/>
    </source>
</evidence>
<name>A0A268P098_SHOCL</name>
<comment type="subunit">
    <text evidence="9">Homodimer, forms a heterotetramer with a Cas1 homodimer.</text>
</comment>
<dbReference type="GO" id="GO:0043571">
    <property type="term" value="P:maintenance of CRISPR repeat elements"/>
    <property type="evidence" value="ECO:0007669"/>
    <property type="project" value="UniProtKB-UniRule"/>
</dbReference>
<dbReference type="EMBL" id="NPCC01000011">
    <property type="protein sequence ID" value="PAE89157.1"/>
    <property type="molecule type" value="Genomic_DNA"/>
</dbReference>
<dbReference type="InterPro" id="IPR021127">
    <property type="entry name" value="CRISPR_associated_Cas2"/>
</dbReference>
<feature type="binding site" evidence="9">
    <location>
        <position position="8"/>
    </location>
    <ligand>
        <name>Mg(2+)</name>
        <dbReference type="ChEBI" id="CHEBI:18420"/>
        <note>catalytic</note>
    </ligand>
</feature>
<dbReference type="EC" id="3.1.-.-" evidence="9"/>
<gene>
    <name evidence="9 10" type="primary">cas2</name>
    <name evidence="10" type="ORF">CHH72_09965</name>
</gene>
<reference evidence="10 11" key="1">
    <citation type="submission" date="2017-07" db="EMBL/GenBank/DDBJ databases">
        <title>Isolation and whole genome analysis of endospore-forming bacteria from heroin.</title>
        <authorList>
            <person name="Kalinowski J."/>
            <person name="Ahrens B."/>
            <person name="Al-Dilaimi A."/>
            <person name="Winkler A."/>
            <person name="Wibberg D."/>
            <person name="Schleenbecker U."/>
            <person name="Ruckert C."/>
            <person name="Wolfel R."/>
            <person name="Grass G."/>
        </authorList>
    </citation>
    <scope>NUCLEOTIDE SEQUENCE [LARGE SCALE GENOMIC DNA]</scope>
    <source>
        <strain evidence="10 11">7539</strain>
    </source>
</reference>
<keyword evidence="4 9" id="KW-0479">Metal-binding</keyword>
<evidence type="ECO:0000256" key="1">
    <source>
        <dbReference type="ARBA" id="ARBA00001946"/>
    </source>
</evidence>
<dbReference type="Proteomes" id="UP000216207">
    <property type="component" value="Unassembled WGS sequence"/>
</dbReference>
<dbReference type="InterPro" id="IPR019199">
    <property type="entry name" value="Virulence_VapD/CRISPR_Cas2"/>
</dbReference>
<dbReference type="Gene3D" id="3.30.70.240">
    <property type="match status" value="1"/>
</dbReference>
<organism evidence="10 11">
    <name type="scientific">Shouchella clausii</name>
    <name type="common">Alkalihalobacillus clausii</name>
    <dbReference type="NCBI Taxonomy" id="79880"/>
    <lineage>
        <taxon>Bacteria</taxon>
        <taxon>Bacillati</taxon>
        <taxon>Bacillota</taxon>
        <taxon>Bacilli</taxon>
        <taxon>Bacillales</taxon>
        <taxon>Bacillaceae</taxon>
        <taxon>Shouchella</taxon>
    </lineage>
</organism>
<dbReference type="CDD" id="cd09725">
    <property type="entry name" value="Cas2_I_II_III"/>
    <property type="match status" value="1"/>
</dbReference>
<dbReference type="GO" id="GO:0046872">
    <property type="term" value="F:metal ion binding"/>
    <property type="evidence" value="ECO:0007669"/>
    <property type="project" value="UniProtKB-UniRule"/>
</dbReference>
<dbReference type="AlphaFoldDB" id="A0A268P098"/>
<comment type="function">
    <text evidence="9">CRISPR (clustered regularly interspaced short palindromic repeat), is an adaptive immune system that provides protection against mobile genetic elements (viruses, transposable elements and conjugative plasmids). CRISPR clusters contain sequences complementary to antecedent mobile elements and target invading nucleic acids. CRISPR clusters are transcribed and processed into CRISPR RNA (crRNA). Functions as a ssRNA-specific endoribonuclease. Involved in the integration of spacer DNA into the CRISPR cassette.</text>
</comment>
<evidence type="ECO:0000256" key="8">
    <source>
        <dbReference type="ARBA" id="ARBA00023118"/>
    </source>
</evidence>
<keyword evidence="3 9" id="KW-0540">Nuclease</keyword>
<evidence type="ECO:0000256" key="7">
    <source>
        <dbReference type="ARBA" id="ARBA00022842"/>
    </source>
</evidence>
<comment type="caution">
    <text evidence="10">The sequence shown here is derived from an EMBL/GenBank/DDBJ whole genome shotgun (WGS) entry which is preliminary data.</text>
</comment>
<dbReference type="PANTHER" id="PTHR34405:SF1">
    <property type="entry name" value="CRISPR-ASSOCIATED ENDORIBONUCLEASE CAS2"/>
    <property type="match status" value="1"/>
</dbReference>
<dbReference type="GO" id="GO:0004521">
    <property type="term" value="F:RNA endonuclease activity"/>
    <property type="evidence" value="ECO:0007669"/>
    <property type="project" value="InterPro"/>
</dbReference>
<keyword evidence="6 9" id="KW-0378">Hydrolase</keyword>
<comment type="cofactor">
    <cofactor evidence="1 9">
        <name>Mg(2+)</name>
        <dbReference type="ChEBI" id="CHEBI:18420"/>
    </cofactor>
</comment>
<dbReference type="HAMAP" id="MF_01471">
    <property type="entry name" value="Cas2"/>
    <property type="match status" value="1"/>
</dbReference>
<evidence type="ECO:0000256" key="5">
    <source>
        <dbReference type="ARBA" id="ARBA00022759"/>
    </source>
</evidence>
<proteinExistence type="inferred from homology"/>